<dbReference type="GO" id="GO:0051536">
    <property type="term" value="F:iron-sulfur cluster binding"/>
    <property type="evidence" value="ECO:0007669"/>
    <property type="project" value="UniProtKB-KW"/>
</dbReference>
<dbReference type="RefSeq" id="WP_247995414.1">
    <property type="nucleotide sequence ID" value="NZ_CP096021.1"/>
</dbReference>
<dbReference type="GO" id="GO:0003824">
    <property type="term" value="F:catalytic activity"/>
    <property type="evidence" value="ECO:0007669"/>
    <property type="project" value="InterPro"/>
</dbReference>
<dbReference type="InterPro" id="IPR013785">
    <property type="entry name" value="Aldolase_TIM"/>
</dbReference>
<keyword evidence="7" id="KW-0614">Plasmid</keyword>
<dbReference type="EMBL" id="CP096021">
    <property type="protein sequence ID" value="UPM44760.1"/>
    <property type="molecule type" value="Genomic_DNA"/>
</dbReference>
<sequence>MEVTTLSMFLDYKCNFACDHCSVGSSPQTEYELQDQYINKVLDQTEDLNSLQLVVFTGGEVTLREEKLLNAISAASERGYRTRIVTNAWWAKDKQSATEMINKLVDAGLNEINTSYDDFHTEYMSPENIATMVEASLDSEIEQTSIAMIIGDTDPKYDAEAMIKILEERLGTHPNEFSDRLTILEDTVSPLGRGAQLDVASLTPRNAIDSGCTDTISTISLHPDGSIKACCGHAQWYVPDLTLGNIEEESLMSIVERSQQNVLYWLIHNVGPKQLLERLNVDGNYSGICHACHDLLGNHREELLEYIEANKEEIVQEDIFLSDNIERDAQQLVEHREAVLDRIEYMINA</sequence>
<keyword evidence="1" id="KW-0949">S-adenosyl-L-methionine</keyword>
<dbReference type="Proteomes" id="UP000831768">
    <property type="component" value="Plasmid unnamed2"/>
</dbReference>
<dbReference type="Gene3D" id="3.20.20.70">
    <property type="entry name" value="Aldolase class I"/>
    <property type="match status" value="1"/>
</dbReference>
<feature type="domain" description="Radical SAM core" evidence="5">
    <location>
        <begin position="13"/>
        <end position="123"/>
    </location>
</feature>
<dbReference type="PANTHER" id="PTHR11228">
    <property type="entry name" value="RADICAL SAM DOMAIN PROTEIN"/>
    <property type="match status" value="1"/>
</dbReference>
<dbReference type="GeneID" id="71929435"/>
<keyword evidence="3" id="KW-0408">Iron</keyword>
<keyword evidence="2" id="KW-0479">Metal-binding</keyword>
<gene>
    <name evidence="7" type="ORF">MW046_15270</name>
</gene>
<dbReference type="SFLD" id="SFLDS00029">
    <property type="entry name" value="Radical_SAM"/>
    <property type="match status" value="1"/>
</dbReference>
<protein>
    <submittedName>
        <fullName evidence="7">Radical SAM protein</fullName>
    </submittedName>
</protein>
<name>A0A8U0A6F7_9EURY</name>
<accession>A0A8U0A6F7</accession>
<dbReference type="Pfam" id="PF04055">
    <property type="entry name" value="Radical_SAM"/>
    <property type="match status" value="1"/>
</dbReference>
<evidence type="ECO:0000256" key="3">
    <source>
        <dbReference type="ARBA" id="ARBA00023004"/>
    </source>
</evidence>
<reference evidence="7" key="1">
    <citation type="submission" date="2022-04" db="EMBL/GenBank/DDBJ databases">
        <title>Halocatena sp. nov., isolated from a salt lake.</title>
        <authorList>
            <person name="Cui H.-L."/>
        </authorList>
    </citation>
    <scope>NUCLEOTIDE SEQUENCE</scope>
    <source>
        <strain evidence="7">AD-1</strain>
        <plasmid evidence="7">unnamed2</plasmid>
    </source>
</reference>
<evidence type="ECO:0000313" key="7">
    <source>
        <dbReference type="EMBL" id="UPM44760.1"/>
    </source>
</evidence>
<keyword evidence="8" id="KW-1185">Reference proteome</keyword>
<evidence type="ECO:0000256" key="2">
    <source>
        <dbReference type="ARBA" id="ARBA00022723"/>
    </source>
</evidence>
<dbReference type="PANTHER" id="PTHR11228:SF34">
    <property type="entry name" value="TUNGSTEN-CONTAINING ALDEHYDE FERREDOXIN OXIDOREDUCTASE COFACTOR MODIFYING PROTEIN"/>
    <property type="match status" value="1"/>
</dbReference>
<feature type="domain" description="4Fe4S-binding SPASM" evidence="6">
    <location>
        <begin position="212"/>
        <end position="262"/>
    </location>
</feature>
<organism evidence="7 8">
    <name type="scientific">Halocatena salina</name>
    <dbReference type="NCBI Taxonomy" id="2934340"/>
    <lineage>
        <taxon>Archaea</taxon>
        <taxon>Methanobacteriati</taxon>
        <taxon>Methanobacteriota</taxon>
        <taxon>Stenosarchaea group</taxon>
        <taxon>Halobacteria</taxon>
        <taxon>Halobacteriales</taxon>
        <taxon>Natronomonadaceae</taxon>
        <taxon>Halocatena</taxon>
    </lineage>
</organism>
<dbReference type="Pfam" id="PF13186">
    <property type="entry name" value="SPASM"/>
    <property type="match status" value="1"/>
</dbReference>
<dbReference type="InterPro" id="IPR058240">
    <property type="entry name" value="rSAM_sf"/>
</dbReference>
<dbReference type="InterPro" id="IPR050377">
    <property type="entry name" value="Radical_SAM_PqqE_MftC-like"/>
</dbReference>
<evidence type="ECO:0000313" key="8">
    <source>
        <dbReference type="Proteomes" id="UP000831768"/>
    </source>
</evidence>
<dbReference type="SUPFAM" id="SSF102114">
    <property type="entry name" value="Radical SAM enzymes"/>
    <property type="match status" value="1"/>
</dbReference>
<dbReference type="KEGG" id="haad:MW046_15270"/>
<evidence type="ECO:0000259" key="6">
    <source>
        <dbReference type="Pfam" id="PF13186"/>
    </source>
</evidence>
<evidence type="ECO:0000256" key="4">
    <source>
        <dbReference type="ARBA" id="ARBA00023014"/>
    </source>
</evidence>
<dbReference type="SFLD" id="SFLDG01067">
    <property type="entry name" value="SPASM/twitch_domain_containing"/>
    <property type="match status" value="1"/>
</dbReference>
<dbReference type="GO" id="GO:0046872">
    <property type="term" value="F:metal ion binding"/>
    <property type="evidence" value="ECO:0007669"/>
    <property type="project" value="UniProtKB-KW"/>
</dbReference>
<dbReference type="InterPro" id="IPR023885">
    <property type="entry name" value="4Fe4S-binding_SPASM_dom"/>
</dbReference>
<evidence type="ECO:0000259" key="5">
    <source>
        <dbReference type="Pfam" id="PF04055"/>
    </source>
</evidence>
<keyword evidence="4" id="KW-0411">Iron-sulfur</keyword>
<dbReference type="InterPro" id="IPR007197">
    <property type="entry name" value="rSAM"/>
</dbReference>
<dbReference type="AlphaFoldDB" id="A0A8U0A6F7"/>
<evidence type="ECO:0000256" key="1">
    <source>
        <dbReference type="ARBA" id="ARBA00022691"/>
    </source>
</evidence>
<geneLocation type="plasmid" evidence="7 8">
    <name>unnamed2</name>
</geneLocation>
<dbReference type="CDD" id="cd01335">
    <property type="entry name" value="Radical_SAM"/>
    <property type="match status" value="1"/>
</dbReference>
<dbReference type="CDD" id="cd21109">
    <property type="entry name" value="SPASM"/>
    <property type="match status" value="1"/>
</dbReference>
<proteinExistence type="predicted"/>